<keyword evidence="5" id="KW-0378">Hydrolase</keyword>
<dbReference type="Gene3D" id="1.20.120.580">
    <property type="entry name" value="bsu32300-like"/>
    <property type="match status" value="1"/>
</dbReference>
<sequence length="85" mass="9974">MTYTEFIKDNKTIDAVVRNLEIIGEAANKIPNEITKHFPEIPWNAMRGIRNILIHEYFGINLEIIWETIQRDIPDLIKKIANIEI</sequence>
<keyword evidence="3" id="KW-0540">Nuclease</keyword>
<keyword evidence="2" id="KW-1277">Toxin-antitoxin system</keyword>
<keyword evidence="1" id="KW-0597">Phosphoprotein</keyword>
<gene>
    <name evidence="7" type="ORF">cpu_07280</name>
</gene>
<dbReference type="GO" id="GO:0000166">
    <property type="term" value="F:nucleotide binding"/>
    <property type="evidence" value="ECO:0007669"/>
    <property type="project" value="UniProtKB-KW"/>
</dbReference>
<dbReference type="PANTHER" id="PTHR34139">
    <property type="entry name" value="UPF0331 PROTEIN MJ0127"/>
    <property type="match status" value="1"/>
</dbReference>
<keyword evidence="4" id="KW-0547">Nucleotide-binding</keyword>
<comment type="similarity">
    <text evidence="6">Belongs to the HepT RNase toxin family.</text>
</comment>
<evidence type="ECO:0000313" key="8">
    <source>
        <dbReference type="Proteomes" id="UP000187485"/>
    </source>
</evidence>
<protein>
    <submittedName>
        <fullName evidence="7">DUF86 domain-containing protein</fullName>
    </submittedName>
</protein>
<keyword evidence="8" id="KW-1185">Reference proteome</keyword>
<dbReference type="AlphaFoldDB" id="A0A1L8CTH7"/>
<dbReference type="GO" id="GO:0004540">
    <property type="term" value="F:RNA nuclease activity"/>
    <property type="evidence" value="ECO:0007669"/>
    <property type="project" value="InterPro"/>
</dbReference>
<evidence type="ECO:0000256" key="3">
    <source>
        <dbReference type="ARBA" id="ARBA00022722"/>
    </source>
</evidence>
<evidence type="ECO:0000256" key="6">
    <source>
        <dbReference type="ARBA" id="ARBA00024207"/>
    </source>
</evidence>
<evidence type="ECO:0000313" key="7">
    <source>
        <dbReference type="EMBL" id="GAV22218.1"/>
    </source>
</evidence>
<evidence type="ECO:0000256" key="4">
    <source>
        <dbReference type="ARBA" id="ARBA00022741"/>
    </source>
</evidence>
<dbReference type="InterPro" id="IPR008201">
    <property type="entry name" value="HepT-like"/>
</dbReference>
<name>A0A1L8CTH7_9THEO</name>
<dbReference type="STRING" id="870242.cpu_07280"/>
<evidence type="ECO:0000256" key="2">
    <source>
        <dbReference type="ARBA" id="ARBA00022649"/>
    </source>
</evidence>
<evidence type="ECO:0000256" key="5">
    <source>
        <dbReference type="ARBA" id="ARBA00022801"/>
    </source>
</evidence>
<dbReference type="GO" id="GO:0110001">
    <property type="term" value="C:toxin-antitoxin complex"/>
    <property type="evidence" value="ECO:0007669"/>
    <property type="project" value="InterPro"/>
</dbReference>
<dbReference type="EMBL" id="BDJK01000009">
    <property type="protein sequence ID" value="GAV22218.1"/>
    <property type="molecule type" value="Genomic_DNA"/>
</dbReference>
<proteinExistence type="inferred from homology"/>
<dbReference type="InterPro" id="IPR037038">
    <property type="entry name" value="HepT-like_sf"/>
</dbReference>
<dbReference type="Pfam" id="PF01934">
    <property type="entry name" value="HepT-like"/>
    <property type="match status" value="1"/>
</dbReference>
<dbReference type="GO" id="GO:0016787">
    <property type="term" value="F:hydrolase activity"/>
    <property type="evidence" value="ECO:0007669"/>
    <property type="project" value="UniProtKB-KW"/>
</dbReference>
<comment type="caution">
    <text evidence="7">The sequence shown here is derived from an EMBL/GenBank/DDBJ whole genome shotgun (WGS) entry which is preliminary data.</text>
</comment>
<organism evidence="7 8">
    <name type="scientific">Carboxydothermus pertinax</name>
    <dbReference type="NCBI Taxonomy" id="870242"/>
    <lineage>
        <taxon>Bacteria</taxon>
        <taxon>Bacillati</taxon>
        <taxon>Bacillota</taxon>
        <taxon>Clostridia</taxon>
        <taxon>Thermoanaerobacterales</taxon>
        <taxon>Thermoanaerobacteraceae</taxon>
        <taxon>Carboxydothermus</taxon>
    </lineage>
</organism>
<dbReference type="PANTHER" id="PTHR34139:SF1">
    <property type="entry name" value="RNASE MJ1380-RELATED"/>
    <property type="match status" value="1"/>
</dbReference>
<evidence type="ECO:0000256" key="1">
    <source>
        <dbReference type="ARBA" id="ARBA00022553"/>
    </source>
</evidence>
<accession>A0A1L8CTH7</accession>
<dbReference type="InterPro" id="IPR051813">
    <property type="entry name" value="HepT_RNase_toxin"/>
</dbReference>
<dbReference type="Proteomes" id="UP000187485">
    <property type="component" value="Unassembled WGS sequence"/>
</dbReference>
<reference evidence="8" key="1">
    <citation type="submission" date="2016-12" db="EMBL/GenBank/DDBJ databases">
        <title>Draft Genome Sequences od Carboxydothermus pertinax and islandicus, Hydrogenogenic Carboxydotrophic Bacteria.</title>
        <authorList>
            <person name="Fukuyama Y."/>
            <person name="Ohmae K."/>
            <person name="Yoneda Y."/>
            <person name="Yoshida T."/>
            <person name="Sako Y."/>
        </authorList>
    </citation>
    <scope>NUCLEOTIDE SEQUENCE [LARGE SCALE GENOMIC DNA]</scope>
    <source>
        <strain evidence="8">Ug1</strain>
    </source>
</reference>